<comment type="caution">
    <text evidence="2">The sequence shown here is derived from an EMBL/GenBank/DDBJ whole genome shotgun (WGS) entry which is preliminary data.</text>
</comment>
<evidence type="ECO:0000256" key="1">
    <source>
        <dbReference type="SAM" id="MobiDB-lite"/>
    </source>
</evidence>
<dbReference type="AlphaFoldDB" id="A0A917PI46"/>
<dbReference type="EMBL" id="BMPO01000001">
    <property type="protein sequence ID" value="GGJ79315.1"/>
    <property type="molecule type" value="Genomic_DNA"/>
</dbReference>
<proteinExistence type="predicted"/>
<sequence length="172" mass="18313">MHGFEIVFEGELMPEADPAHVRANLARLFQVDAGRVEALFSGTRVLKTGLDEASATKYQQVLAKAGARARVRALDVEIEEVELAPPPAVEHATGRLKVVPRDEYMAAFTEVDAPDFGVAALGTDLQDERPAVPSPALDLSGLSLAPVGADLGQVKDDGLHPTPDTSHLKLVD</sequence>
<name>A0A917PI46_9PSED</name>
<gene>
    <name evidence="2" type="ORF">GCM10009304_01490</name>
</gene>
<feature type="region of interest" description="Disordered" evidence="1">
    <location>
        <begin position="153"/>
        <end position="172"/>
    </location>
</feature>
<keyword evidence="3" id="KW-1185">Reference proteome</keyword>
<reference evidence="2" key="2">
    <citation type="submission" date="2020-09" db="EMBL/GenBank/DDBJ databases">
        <authorList>
            <person name="Sun Q."/>
            <person name="Ohkuma M."/>
        </authorList>
    </citation>
    <scope>NUCLEOTIDE SEQUENCE</scope>
    <source>
        <strain evidence="2">JCM 30078</strain>
    </source>
</reference>
<dbReference type="RefSeq" id="WP_188981232.1">
    <property type="nucleotide sequence ID" value="NZ_BMPO01000001.1"/>
</dbReference>
<reference evidence="2" key="1">
    <citation type="journal article" date="2014" name="Int. J. Syst. Evol. Microbiol.">
        <title>Complete genome sequence of Corynebacterium casei LMG S-19264T (=DSM 44701T), isolated from a smear-ripened cheese.</title>
        <authorList>
            <consortium name="US DOE Joint Genome Institute (JGI-PGF)"/>
            <person name="Walter F."/>
            <person name="Albersmeier A."/>
            <person name="Kalinowski J."/>
            <person name="Ruckert C."/>
        </authorList>
    </citation>
    <scope>NUCLEOTIDE SEQUENCE</scope>
    <source>
        <strain evidence="2">JCM 30078</strain>
    </source>
</reference>
<evidence type="ECO:0000313" key="2">
    <source>
        <dbReference type="EMBL" id="GGJ79315.1"/>
    </source>
</evidence>
<dbReference type="Proteomes" id="UP000635983">
    <property type="component" value="Unassembled WGS sequence"/>
</dbReference>
<protein>
    <submittedName>
        <fullName evidence="2">Uncharacterized protein</fullName>
    </submittedName>
</protein>
<organism evidence="2 3">
    <name type="scientific">Pseudomonas matsuisoli</name>
    <dbReference type="NCBI Taxonomy" id="1515666"/>
    <lineage>
        <taxon>Bacteria</taxon>
        <taxon>Pseudomonadati</taxon>
        <taxon>Pseudomonadota</taxon>
        <taxon>Gammaproteobacteria</taxon>
        <taxon>Pseudomonadales</taxon>
        <taxon>Pseudomonadaceae</taxon>
        <taxon>Pseudomonas</taxon>
    </lineage>
</organism>
<evidence type="ECO:0000313" key="3">
    <source>
        <dbReference type="Proteomes" id="UP000635983"/>
    </source>
</evidence>
<accession>A0A917PI46</accession>